<evidence type="ECO:0000256" key="2">
    <source>
        <dbReference type="ARBA" id="ARBA00022574"/>
    </source>
</evidence>
<keyword evidence="8" id="KW-1185">Reference proteome</keyword>
<dbReference type="PROSITE" id="PS50294">
    <property type="entry name" value="WD_REPEATS_REGION"/>
    <property type="match status" value="4"/>
</dbReference>
<dbReference type="InterPro" id="IPR036322">
    <property type="entry name" value="WD40_repeat_dom_sf"/>
</dbReference>
<dbReference type="KEGG" id="olu:OSTLU_42930"/>
<evidence type="ECO:0000256" key="1">
    <source>
        <dbReference type="ARBA" id="ARBA00006917"/>
    </source>
</evidence>
<feature type="compositionally biased region" description="Polar residues" evidence="5">
    <location>
        <begin position="351"/>
        <end position="366"/>
    </location>
</feature>
<dbReference type="OrthoDB" id="2421129at2759"/>
<evidence type="ECO:0000313" key="8">
    <source>
        <dbReference type="Proteomes" id="UP000001568"/>
    </source>
</evidence>
<comment type="similarity">
    <text evidence="1">Belongs to the WD repeat WDR48 family.</text>
</comment>
<keyword evidence="3" id="KW-0677">Repeat</keyword>
<keyword evidence="2 4" id="KW-0853">WD repeat</keyword>
<feature type="region of interest" description="Disordered" evidence="5">
    <location>
        <begin position="346"/>
        <end position="366"/>
    </location>
</feature>
<dbReference type="eggNOG" id="KOG0308">
    <property type="taxonomic scope" value="Eukaryota"/>
</dbReference>
<dbReference type="OMA" id="IIRVWHT"/>
<dbReference type="PRINTS" id="PR00320">
    <property type="entry name" value="GPROTEINBRPT"/>
</dbReference>
<evidence type="ECO:0000313" key="6">
    <source>
        <dbReference type="EMBL" id="ABO99517.1"/>
    </source>
</evidence>
<proteinExistence type="inferred from homology"/>
<dbReference type="RefSeq" id="XP_001421259.1">
    <property type="nucleotide sequence ID" value="XM_001421222.1"/>
</dbReference>
<dbReference type="SMART" id="SM00320">
    <property type="entry name" value="WD40"/>
    <property type="match status" value="6"/>
</dbReference>
<reference evidence="6 8" key="1">
    <citation type="journal article" date="2007" name="Proc. Natl. Acad. Sci. U.S.A.">
        <title>The tiny eukaryote Ostreococcus provides genomic insights into the paradox of plankton speciation.</title>
        <authorList>
            <person name="Palenik B."/>
            <person name="Grimwood J."/>
            <person name="Aerts A."/>
            <person name="Rouze P."/>
            <person name="Salamov A."/>
            <person name="Putnam N."/>
            <person name="Dupont C."/>
            <person name="Jorgensen R."/>
            <person name="Derelle E."/>
            <person name="Rombauts S."/>
            <person name="Zhou K."/>
            <person name="Otillar R."/>
            <person name="Merchant S.S."/>
            <person name="Podell S."/>
            <person name="Gaasterland T."/>
            <person name="Napoli C."/>
            <person name="Gendler K."/>
            <person name="Manuell A."/>
            <person name="Tai V."/>
            <person name="Vallon O."/>
            <person name="Piganeau G."/>
            <person name="Jancek S."/>
            <person name="Heijde M."/>
            <person name="Jabbari K."/>
            <person name="Bowler C."/>
            <person name="Lohr M."/>
            <person name="Robbens S."/>
            <person name="Werner G."/>
            <person name="Dubchak I."/>
            <person name="Pazour G.J."/>
            <person name="Ren Q."/>
            <person name="Paulsen I."/>
            <person name="Delwiche C."/>
            <person name="Schmutz J."/>
            <person name="Rokhsar D."/>
            <person name="Van de Peer Y."/>
            <person name="Moreau H."/>
            <person name="Grigoriev I.V."/>
        </authorList>
    </citation>
    <scope>NUCLEOTIDE SEQUENCE [LARGE SCALE GENOMIC DNA]</scope>
    <source>
        <strain evidence="6 8">CCE9901</strain>
    </source>
</reference>
<dbReference type="GO" id="GO:0043130">
    <property type="term" value="F:ubiquitin binding"/>
    <property type="evidence" value="ECO:0007669"/>
    <property type="project" value="TreeGrafter"/>
</dbReference>
<dbReference type="InterPro" id="IPR021772">
    <property type="entry name" value="WDR48/Bun107"/>
</dbReference>
<dbReference type="SUPFAM" id="SSF50978">
    <property type="entry name" value="WD40 repeat-like"/>
    <property type="match status" value="1"/>
</dbReference>
<dbReference type="Pfam" id="PF00400">
    <property type="entry name" value="WD40"/>
    <property type="match status" value="4"/>
</dbReference>
<feature type="repeat" description="WD" evidence="4">
    <location>
        <begin position="215"/>
        <end position="256"/>
    </location>
</feature>
<feature type="repeat" description="WD" evidence="4">
    <location>
        <begin position="173"/>
        <end position="214"/>
    </location>
</feature>
<dbReference type="Gene3D" id="2.130.10.10">
    <property type="entry name" value="YVTN repeat-like/Quinoprotein amine dehydrogenase"/>
    <property type="match status" value="2"/>
</dbReference>
<dbReference type="Gramene" id="ABO99517">
    <property type="protein sequence ID" value="ABO99517"/>
    <property type="gene ID" value="OSTLU_42930"/>
</dbReference>
<dbReference type="RefSeq" id="XP_001421224.1">
    <property type="nucleotide sequence ID" value="XM_001421187.1"/>
</dbReference>
<dbReference type="InterPro" id="IPR051246">
    <property type="entry name" value="WDR48"/>
</dbReference>
<dbReference type="STRING" id="436017.A4S778"/>
<dbReference type="GeneID" id="5005565"/>
<feature type="repeat" description="WD" evidence="4">
    <location>
        <begin position="24"/>
        <end position="61"/>
    </location>
</feature>
<sequence length="661" mass="70888">MNTAALVKRQRRPVTYSLPQPEYANKHVGGVNAVDLGGEGSDSIFTGGRDGTVRMWDLSAGMPACARRFEGHGGWVNDVARVSSTHLASASSDHTVRLWDISEGSMSSSCAVALQGHTDYVMALACASERLEGKFASGGLNREIFLWDIERCLAINAAPSYLSVKNDGCVTALGGSKESIYALGMDGTGNLLVSGGTELALRVWDTRSAQKEGKLKGHTDNVRAIVVDTDGKKCVTASSDRTIRVWDIGEQRCVQTFAGMHTGSIWALACNRDFTRVYSGGIDARICVTSLRDRKSSLVANESAAILKLRLDESTRASGFAAHSSDGDLWTATASRSIKRWPTIIPGEDGSSANVEDSHGTPTSTSFSLPSMEIIGVSPIVRHSVLKNKMEVLTQDSMGAIALWDVSRSTPIRTFDGVTDGSDFEILLENESLNPDVVVPSWFTCNTRSGSLAITLSPSSAFNAEAYASDLGIADAAPDERRNLGVEIIRLLMDEWVEKFTSSKPPRSTKRAFAEPLPSECAVSFAHPIDDSGRVCVKIREDFSGTPTERELLPKWFADHALNQAPEPESPKISFRLAPRAGSGLAEISPASVSAPKILGAQKIREYIAQKLDETDGGTSTDASALALWCAGQPVPSSATLAAALARVWKKSPPIELEYSN</sequence>
<dbReference type="InterPro" id="IPR001680">
    <property type="entry name" value="WD40_rpt"/>
</dbReference>
<dbReference type="GO" id="GO:0000724">
    <property type="term" value="P:double-strand break repair via homologous recombination"/>
    <property type="evidence" value="ECO:0007669"/>
    <property type="project" value="TreeGrafter"/>
</dbReference>
<name>A4S778_OSTLU</name>
<dbReference type="Proteomes" id="UP000001568">
    <property type="component" value="Chromosome 14"/>
</dbReference>
<dbReference type="EMBL" id="CP000594">
    <property type="protein sequence ID" value="ABO99552.1"/>
    <property type="molecule type" value="Genomic_DNA"/>
</dbReference>
<dbReference type="AlphaFoldDB" id="A4S778"/>
<dbReference type="PANTHER" id="PTHR19862:SF14">
    <property type="entry name" value="WD REPEAT-CONTAINING PROTEIN 48"/>
    <property type="match status" value="1"/>
</dbReference>
<dbReference type="EMBL" id="CP000594">
    <property type="protein sequence ID" value="ABO99517.1"/>
    <property type="molecule type" value="Genomic_DNA"/>
</dbReference>
<dbReference type="PROSITE" id="PS50082">
    <property type="entry name" value="WD_REPEATS_2"/>
    <property type="match status" value="5"/>
</dbReference>
<dbReference type="KEGG" id="olu:OSTLU_51367"/>
<dbReference type="InterPro" id="IPR020472">
    <property type="entry name" value="WD40_PAC1"/>
</dbReference>
<dbReference type="PANTHER" id="PTHR19862">
    <property type="entry name" value="WD REPEAT-CONTAINING PROTEIN 48"/>
    <property type="match status" value="1"/>
</dbReference>
<dbReference type="InterPro" id="IPR019775">
    <property type="entry name" value="WD40_repeat_CS"/>
</dbReference>
<evidence type="ECO:0000256" key="4">
    <source>
        <dbReference type="PROSITE-ProRule" id="PRU00221"/>
    </source>
</evidence>
<evidence type="ECO:0000256" key="5">
    <source>
        <dbReference type="SAM" id="MobiDB-lite"/>
    </source>
</evidence>
<feature type="repeat" description="WD" evidence="4">
    <location>
        <begin position="69"/>
        <end position="109"/>
    </location>
</feature>
<dbReference type="InterPro" id="IPR015943">
    <property type="entry name" value="WD40/YVTN_repeat-like_dom_sf"/>
</dbReference>
<dbReference type="HOGENOM" id="CLU_014960_0_1_1"/>
<dbReference type="PROSITE" id="PS00678">
    <property type="entry name" value="WD_REPEATS_1"/>
    <property type="match status" value="3"/>
</dbReference>
<evidence type="ECO:0000256" key="3">
    <source>
        <dbReference type="ARBA" id="ARBA00022737"/>
    </source>
</evidence>
<dbReference type="Gramene" id="ABO99552">
    <property type="protein sequence ID" value="ABO99552"/>
    <property type="gene ID" value="OSTLU_51367"/>
</dbReference>
<dbReference type="GeneID" id="5005491"/>
<evidence type="ECO:0000313" key="7">
    <source>
        <dbReference type="EMBL" id="ABO99552.1"/>
    </source>
</evidence>
<feature type="repeat" description="WD" evidence="4">
    <location>
        <begin position="114"/>
        <end position="150"/>
    </location>
</feature>
<organism evidence="6 8">
    <name type="scientific">Ostreococcus lucimarinus (strain CCE9901)</name>
    <dbReference type="NCBI Taxonomy" id="436017"/>
    <lineage>
        <taxon>Eukaryota</taxon>
        <taxon>Viridiplantae</taxon>
        <taxon>Chlorophyta</taxon>
        <taxon>Mamiellophyceae</taxon>
        <taxon>Mamiellales</taxon>
        <taxon>Bathycoccaceae</taxon>
        <taxon>Ostreococcus</taxon>
    </lineage>
</organism>
<dbReference type="Pfam" id="PF11816">
    <property type="entry name" value="DUF3337"/>
    <property type="match status" value="1"/>
</dbReference>
<protein>
    <submittedName>
        <fullName evidence="6">Uncharacterized protein</fullName>
    </submittedName>
</protein>
<dbReference type="CDD" id="cd00200">
    <property type="entry name" value="WD40"/>
    <property type="match status" value="1"/>
</dbReference>
<gene>
    <name evidence="6" type="ORF">OSTLU_42930</name>
    <name evidence="7" type="ORF">OSTLU_51367</name>
</gene>
<accession>A4S778</accession>